<dbReference type="PANTHER" id="PTHR42736:SF1">
    <property type="entry name" value="PROTEIN-GLUTAMINE GAMMA-GLUTAMYLTRANSFERASE"/>
    <property type="match status" value="1"/>
</dbReference>
<feature type="transmembrane region" description="Helical" evidence="1">
    <location>
        <begin position="168"/>
        <end position="190"/>
    </location>
</feature>
<evidence type="ECO:0000313" key="4">
    <source>
        <dbReference type="Proteomes" id="UP000000374"/>
    </source>
</evidence>
<dbReference type="InterPro" id="IPR052901">
    <property type="entry name" value="Bact_TGase-like"/>
</dbReference>
<dbReference type="STRING" id="391735.Veis_2098"/>
<evidence type="ECO:0000313" key="3">
    <source>
        <dbReference type="EMBL" id="ABM57848.1"/>
    </source>
</evidence>
<feature type="domain" description="Transglutaminase-like" evidence="2">
    <location>
        <begin position="429"/>
        <end position="500"/>
    </location>
</feature>
<dbReference type="EMBL" id="CP000542">
    <property type="protein sequence ID" value="ABM57848.1"/>
    <property type="molecule type" value="Genomic_DNA"/>
</dbReference>
<dbReference type="HOGENOM" id="CLU_012397_1_0_4"/>
<dbReference type="eggNOG" id="COG1305">
    <property type="taxonomic scope" value="Bacteria"/>
</dbReference>
<feature type="transmembrane region" description="Helical" evidence="1">
    <location>
        <begin position="21"/>
        <end position="53"/>
    </location>
</feature>
<evidence type="ECO:0000256" key="1">
    <source>
        <dbReference type="SAM" id="Phobius"/>
    </source>
</evidence>
<dbReference type="Pfam" id="PF01841">
    <property type="entry name" value="Transglut_core"/>
    <property type="match status" value="1"/>
</dbReference>
<sequence length="685" mass="75632">MRCAMTPYQRLDALPRDARDTLFLLCVIAWVIAPQVGVLPVWVSLLAGGLLLWRGVLAWTGRPLPGRWTLAVALLGSMAGTWLTHGTLLGRDAGVTLIVLLLVLKTLELRARRDAMVVFFLGFFALLSNFLFSQSLLTAAAMLLALLGLLTALVNAHMPVGRPPLAQVLRIAVGMAALGAPIMAALFMLFPRVAPLWGLPGDNMSGRSGLSDSMQLGQITKLVLDESVALRVRFDGPDGVVPPQSDLYFRGPVFGFFDGSQWQPLLRHFGDERLAQTDSAVHLRVQGTPLRYEVTLAPHQRPWLLLLDAALEPPVVAGMQTFMTPDLQWRTSRPITNVLRYQARSYTRFSYGLDAVAADLRVYTALPPGLNPRTLALARQMRSQPQMGPDHPGSAEALVRATLARLRSGGYTYTLEPGPYGPDSADEFWFDHKQGFCEHIASAFVLLMRALDIPARIVTGYQGGERNPIDGLWTVRQSDAHAWAEVWIARRGWVRVDPTGAVAPSRTGAFQRLRVPPGALAAAMEQVISPDLTQSLRALWEAANNRWNQWVLNYTQSRQLDLLKSLGFATPDWPDLIVLLGLLVLLAALAGIAWSLWERNRHDPWLRLLARARQRLARAGLALPETLPPRALAERALARFGAPAAALAEWLLRLEQLRYAARPDTGLARLRREFGALPWSALARH</sequence>
<dbReference type="SMART" id="SM00460">
    <property type="entry name" value="TGc"/>
    <property type="match status" value="1"/>
</dbReference>
<feature type="transmembrane region" description="Helical" evidence="1">
    <location>
        <begin position="73"/>
        <end position="103"/>
    </location>
</feature>
<organism evidence="3 4">
    <name type="scientific">Verminephrobacter eiseniae (strain EF01-2)</name>
    <dbReference type="NCBI Taxonomy" id="391735"/>
    <lineage>
        <taxon>Bacteria</taxon>
        <taxon>Pseudomonadati</taxon>
        <taxon>Pseudomonadota</taxon>
        <taxon>Betaproteobacteria</taxon>
        <taxon>Burkholderiales</taxon>
        <taxon>Comamonadaceae</taxon>
        <taxon>Verminephrobacter</taxon>
    </lineage>
</organism>
<gene>
    <name evidence="3" type="ordered locus">Veis_2098</name>
</gene>
<keyword evidence="1" id="KW-0812">Transmembrane</keyword>
<dbReference type="InterPro" id="IPR038765">
    <property type="entry name" value="Papain-like_cys_pep_sf"/>
</dbReference>
<dbReference type="KEGG" id="vei:Veis_2098"/>
<accession>A1WJP1</accession>
<dbReference type="InterPro" id="IPR002931">
    <property type="entry name" value="Transglutaminase-like"/>
</dbReference>
<feature type="transmembrane region" description="Helical" evidence="1">
    <location>
        <begin position="115"/>
        <end position="132"/>
    </location>
</feature>
<keyword evidence="1" id="KW-0472">Membrane</keyword>
<protein>
    <submittedName>
        <fullName evidence="3">Transglutaminase domain protein</fullName>
    </submittedName>
</protein>
<dbReference type="Proteomes" id="UP000000374">
    <property type="component" value="Chromosome"/>
</dbReference>
<keyword evidence="4" id="KW-1185">Reference proteome</keyword>
<dbReference type="AlphaFoldDB" id="A1WJP1"/>
<dbReference type="Gene3D" id="3.10.620.30">
    <property type="match status" value="1"/>
</dbReference>
<dbReference type="InterPro" id="IPR021878">
    <property type="entry name" value="TgpA_N"/>
</dbReference>
<dbReference type="Pfam" id="PF11992">
    <property type="entry name" value="TgpA_N"/>
    <property type="match status" value="1"/>
</dbReference>
<evidence type="ECO:0000259" key="2">
    <source>
        <dbReference type="SMART" id="SM00460"/>
    </source>
</evidence>
<proteinExistence type="predicted"/>
<feature type="transmembrane region" description="Helical" evidence="1">
    <location>
        <begin position="138"/>
        <end position="156"/>
    </location>
</feature>
<feature type="transmembrane region" description="Helical" evidence="1">
    <location>
        <begin position="576"/>
        <end position="597"/>
    </location>
</feature>
<name>A1WJP1_VEREI</name>
<dbReference type="SUPFAM" id="SSF54001">
    <property type="entry name" value="Cysteine proteinases"/>
    <property type="match status" value="1"/>
</dbReference>
<dbReference type="PANTHER" id="PTHR42736">
    <property type="entry name" value="PROTEIN-GLUTAMINE GAMMA-GLUTAMYLTRANSFERASE"/>
    <property type="match status" value="1"/>
</dbReference>
<reference evidence="4" key="1">
    <citation type="submission" date="2006-12" db="EMBL/GenBank/DDBJ databases">
        <title>Complete sequence of chromosome 1 of Verminephrobacter eiseniae EF01-2.</title>
        <authorList>
            <person name="Copeland A."/>
            <person name="Lucas S."/>
            <person name="Lapidus A."/>
            <person name="Barry K."/>
            <person name="Detter J.C."/>
            <person name="Glavina del Rio T."/>
            <person name="Dalin E."/>
            <person name="Tice H."/>
            <person name="Pitluck S."/>
            <person name="Chertkov O."/>
            <person name="Brettin T."/>
            <person name="Bruce D."/>
            <person name="Han C."/>
            <person name="Tapia R."/>
            <person name="Gilna P."/>
            <person name="Schmutz J."/>
            <person name="Larimer F."/>
            <person name="Land M."/>
            <person name="Hauser L."/>
            <person name="Kyrpides N."/>
            <person name="Kim E."/>
            <person name="Stahl D."/>
            <person name="Richardson P."/>
        </authorList>
    </citation>
    <scope>NUCLEOTIDE SEQUENCE [LARGE SCALE GENOMIC DNA]</scope>
    <source>
        <strain evidence="4">EF01-2</strain>
    </source>
</reference>
<keyword evidence="1" id="KW-1133">Transmembrane helix</keyword>